<protein>
    <submittedName>
        <fullName evidence="1">Transcriptional regulator</fullName>
    </submittedName>
</protein>
<accession>A0A917WFG5</accession>
<evidence type="ECO:0000313" key="2">
    <source>
        <dbReference type="Proteomes" id="UP000655208"/>
    </source>
</evidence>
<sequence>MPEVFPGRYTARTPNDATALFLIGMRVNTLRALPKARVVASAMPRMLRHLFQHPESGLLSVHSWLGRTTILLSYWRSTADVQRFASDPDAPHAEAWRRYVREIGSSGAVGVWHELYTVRPGDYEAVYANMPAFGLAAAGEHLPVGAGNRTSAQRMAGGAGGAGGR</sequence>
<dbReference type="InterPro" id="IPR025444">
    <property type="entry name" value="Monooxy_af470"/>
</dbReference>
<organism evidence="1 2">
    <name type="scientific">Nakamurella endophytica</name>
    <dbReference type="NCBI Taxonomy" id="1748367"/>
    <lineage>
        <taxon>Bacteria</taxon>
        <taxon>Bacillati</taxon>
        <taxon>Actinomycetota</taxon>
        <taxon>Actinomycetes</taxon>
        <taxon>Nakamurellales</taxon>
        <taxon>Nakamurellaceae</taxon>
        <taxon>Nakamurella</taxon>
    </lineage>
</organism>
<dbReference type="RefSeq" id="WP_188941205.1">
    <property type="nucleotide sequence ID" value="NZ_BMNA01000003.1"/>
</dbReference>
<gene>
    <name evidence="1" type="ORF">GCM10011594_18370</name>
</gene>
<keyword evidence="2" id="KW-1185">Reference proteome</keyword>
<proteinExistence type="predicted"/>
<dbReference type="EMBL" id="BMNA01000003">
    <property type="protein sequence ID" value="GGL98799.1"/>
    <property type="molecule type" value="Genomic_DNA"/>
</dbReference>
<reference evidence="1" key="1">
    <citation type="journal article" date="2014" name="Int. J. Syst. Evol. Microbiol.">
        <title>Complete genome sequence of Corynebacterium casei LMG S-19264T (=DSM 44701T), isolated from a smear-ripened cheese.</title>
        <authorList>
            <consortium name="US DOE Joint Genome Institute (JGI-PGF)"/>
            <person name="Walter F."/>
            <person name="Albersmeier A."/>
            <person name="Kalinowski J."/>
            <person name="Ruckert C."/>
        </authorList>
    </citation>
    <scope>NUCLEOTIDE SEQUENCE</scope>
    <source>
        <strain evidence="1">CGMCC 4.7308</strain>
    </source>
</reference>
<evidence type="ECO:0000313" key="1">
    <source>
        <dbReference type="EMBL" id="GGL98799.1"/>
    </source>
</evidence>
<dbReference type="Pfam" id="PF13826">
    <property type="entry name" value="Monooxy_af470-like"/>
    <property type="match status" value="1"/>
</dbReference>
<name>A0A917WFG5_9ACTN</name>
<reference evidence="1" key="2">
    <citation type="submission" date="2020-09" db="EMBL/GenBank/DDBJ databases">
        <authorList>
            <person name="Sun Q."/>
            <person name="Zhou Y."/>
        </authorList>
    </citation>
    <scope>NUCLEOTIDE SEQUENCE</scope>
    <source>
        <strain evidence="1">CGMCC 4.7308</strain>
    </source>
</reference>
<comment type="caution">
    <text evidence="1">The sequence shown here is derived from an EMBL/GenBank/DDBJ whole genome shotgun (WGS) entry which is preliminary data.</text>
</comment>
<dbReference type="AlphaFoldDB" id="A0A917WFG5"/>
<dbReference type="Proteomes" id="UP000655208">
    <property type="component" value="Unassembled WGS sequence"/>
</dbReference>